<gene>
    <name evidence="1" type="ORF">A176_007135</name>
</gene>
<dbReference type="OrthoDB" id="5382858at2"/>
<dbReference type="PATRIC" id="fig|1297742.4.peg.7252"/>
<evidence type="ECO:0000313" key="1">
    <source>
        <dbReference type="EMBL" id="AKQ70223.1"/>
    </source>
</evidence>
<dbReference type="EMBL" id="CP012109">
    <property type="protein sequence ID" value="AKQ70223.1"/>
    <property type="molecule type" value="Genomic_DNA"/>
</dbReference>
<reference evidence="1 2" key="1">
    <citation type="journal article" date="2016" name="PLoS ONE">
        <title>Complete Genome Sequence and Comparative Genomics of a Novel Myxobacterium Myxococcus hansupus.</title>
        <authorList>
            <person name="Sharma G."/>
            <person name="Narwani T."/>
            <person name="Subramanian S."/>
        </authorList>
    </citation>
    <scope>NUCLEOTIDE SEQUENCE [LARGE SCALE GENOMIC DNA]</scope>
    <source>
        <strain evidence="2">mixupus</strain>
    </source>
</reference>
<dbReference type="AlphaFoldDB" id="A0A0H4X8D0"/>
<name>A0A0H4X8D0_9BACT</name>
<protein>
    <submittedName>
        <fullName evidence="1">Uncharacterized protein</fullName>
    </submittedName>
</protein>
<dbReference type="RefSeq" id="WP_002638154.1">
    <property type="nucleotide sequence ID" value="NZ_CP012109.1"/>
</dbReference>
<dbReference type="KEGG" id="mym:A176_007135"/>
<keyword evidence="2" id="KW-1185">Reference proteome</keyword>
<dbReference type="Proteomes" id="UP000009026">
    <property type="component" value="Chromosome"/>
</dbReference>
<dbReference type="eggNOG" id="ENOG5031D3H">
    <property type="taxonomic scope" value="Bacteria"/>
</dbReference>
<sequence>MGSAIQGITKAIGKVAGTVSKIAGGIANIGGKAMEFLQKPLSSLVDPIAKFIGDKVGKLPLVGKFLGPTAENLVKQGASSFLGEGTLGSMGFLSKIAGKVGDITNIAQSIKTGADKVGAFANNPLGQQNFQNIIAQGHARFVE</sequence>
<proteinExistence type="predicted"/>
<evidence type="ECO:0000313" key="2">
    <source>
        <dbReference type="Proteomes" id="UP000009026"/>
    </source>
</evidence>
<accession>A0A0H4X8D0</accession>
<organism evidence="1 2">
    <name type="scientific">Pseudomyxococcus hansupus</name>
    <dbReference type="NCBI Taxonomy" id="1297742"/>
    <lineage>
        <taxon>Bacteria</taxon>
        <taxon>Pseudomonadati</taxon>
        <taxon>Myxococcota</taxon>
        <taxon>Myxococcia</taxon>
        <taxon>Myxococcales</taxon>
        <taxon>Cystobacterineae</taxon>
        <taxon>Myxococcaceae</taxon>
        <taxon>Pseudomyxococcus</taxon>
    </lineage>
</organism>